<dbReference type="InterPro" id="IPR028923">
    <property type="entry name" value="SAICAR_synt/ADE2_N"/>
</dbReference>
<dbReference type="SUPFAM" id="SSF56104">
    <property type="entry name" value="SAICAR synthase-like"/>
    <property type="match status" value="1"/>
</dbReference>
<evidence type="ECO:0000256" key="3">
    <source>
        <dbReference type="ARBA" id="ARBA00022741"/>
    </source>
</evidence>
<dbReference type="EC" id="6.3.2.6" evidence="6"/>
<evidence type="ECO:0000256" key="2">
    <source>
        <dbReference type="ARBA" id="ARBA00022598"/>
    </source>
</evidence>
<dbReference type="RefSeq" id="WP_048096191.1">
    <property type="nucleotide sequence ID" value="NZ_CP011267.1"/>
</dbReference>
<evidence type="ECO:0000313" key="9">
    <source>
        <dbReference type="Proteomes" id="UP000034723"/>
    </source>
</evidence>
<evidence type="ECO:0000313" key="8">
    <source>
        <dbReference type="EMBL" id="AKG90943.1"/>
    </source>
</evidence>
<name>A0A0F7IEV5_9EURY</name>
<comment type="catalytic activity">
    <reaction evidence="6">
        <text>5-amino-1-(5-phospho-D-ribosyl)imidazole-4-carboxylate + L-aspartate + ATP = (2S)-2-[5-amino-1-(5-phospho-beta-D-ribosyl)imidazole-4-carboxamido]succinate + ADP + phosphate + 2 H(+)</text>
        <dbReference type="Rhea" id="RHEA:22628"/>
        <dbReference type="ChEBI" id="CHEBI:15378"/>
        <dbReference type="ChEBI" id="CHEBI:29991"/>
        <dbReference type="ChEBI" id="CHEBI:30616"/>
        <dbReference type="ChEBI" id="CHEBI:43474"/>
        <dbReference type="ChEBI" id="CHEBI:58443"/>
        <dbReference type="ChEBI" id="CHEBI:77657"/>
        <dbReference type="ChEBI" id="CHEBI:456216"/>
        <dbReference type="EC" id="6.3.2.6"/>
    </reaction>
</comment>
<sequence>MGSVKDLEILKPPSERPGIGRFHFSDRYSVFDYGEMPDLLENKGKALCLLSAHFFELLEKEGIATHYIGVVEEGKAKRLDELSEPTNVMEVKLVHVHRPERRGDGYDYSIFQSLKGNFLIPLEIIYRNSLPEGSSVFRRLKRGEISLKDLGLERMPEPGQRMERPIVDFSTKLEDVDRYLSREEARRISGMSEEEFEALVKLTLKVDEIITRETEKAGIENEDGKIEVAFDENRELMLVDALGTPDECRFSFNGIEMSKEVLRRYYRNTDWYRRIEKSKGEEEWRKIVGKPPRLPEELKKAVEEMYMSACNEIVGRKFFDTPPMKDVMRKISEFMEVYDG</sequence>
<comment type="similarity">
    <text evidence="6">Belongs to the SAICAR synthetase family.</text>
</comment>
<dbReference type="FunCoup" id="A0A0F7IEV5">
    <property type="interactions" value="122"/>
</dbReference>
<dbReference type="Gene3D" id="3.30.200.20">
    <property type="entry name" value="Phosphorylase Kinase, domain 1"/>
    <property type="match status" value="1"/>
</dbReference>
<dbReference type="KEGG" id="gah:GAH_01778"/>
<keyword evidence="4 6" id="KW-0658">Purine biosynthesis</keyword>
<dbReference type="STRING" id="113653.GAH_01778"/>
<dbReference type="HOGENOM" id="CLU_045637_1_0_2"/>
<reference evidence="8 9" key="1">
    <citation type="submission" date="2015-04" db="EMBL/GenBank/DDBJ databases">
        <title>The complete genome sequence of the hyperthermophilic, obligate iron-reducing archaeon Geoglobus ahangari strain 234T.</title>
        <authorList>
            <person name="Manzella M.P."/>
            <person name="Holmes D.E."/>
            <person name="Rocheleau J.M."/>
            <person name="Chung A."/>
            <person name="Reguera G."/>
            <person name="Kashefi K."/>
        </authorList>
    </citation>
    <scope>NUCLEOTIDE SEQUENCE [LARGE SCALE GENOMIC DNA]</scope>
    <source>
        <strain evidence="8 9">234</strain>
    </source>
</reference>
<dbReference type="UniPathway" id="UPA00074">
    <property type="reaction ID" value="UER00131"/>
</dbReference>
<evidence type="ECO:0000256" key="6">
    <source>
        <dbReference type="HAMAP-Rule" id="MF_00137"/>
    </source>
</evidence>
<organism evidence="8 9">
    <name type="scientific">Geoglobus ahangari</name>
    <dbReference type="NCBI Taxonomy" id="113653"/>
    <lineage>
        <taxon>Archaea</taxon>
        <taxon>Methanobacteriati</taxon>
        <taxon>Methanobacteriota</taxon>
        <taxon>Archaeoglobi</taxon>
        <taxon>Archaeoglobales</taxon>
        <taxon>Archaeoglobaceae</taxon>
        <taxon>Geoglobus</taxon>
    </lineage>
</organism>
<keyword evidence="5 6" id="KW-0067">ATP-binding</keyword>
<dbReference type="AlphaFoldDB" id="A0A0F7IEV5"/>
<dbReference type="Gene3D" id="3.30.470.20">
    <property type="entry name" value="ATP-grasp fold, B domain"/>
    <property type="match status" value="1"/>
</dbReference>
<evidence type="ECO:0000256" key="4">
    <source>
        <dbReference type="ARBA" id="ARBA00022755"/>
    </source>
</evidence>
<dbReference type="Proteomes" id="UP000034723">
    <property type="component" value="Chromosome"/>
</dbReference>
<dbReference type="EMBL" id="CP011267">
    <property type="protein sequence ID" value="AKG90943.1"/>
    <property type="molecule type" value="Genomic_DNA"/>
</dbReference>
<dbReference type="GO" id="GO:0006189">
    <property type="term" value="P:'de novo' IMP biosynthetic process"/>
    <property type="evidence" value="ECO:0007669"/>
    <property type="project" value="UniProtKB-UniRule"/>
</dbReference>
<evidence type="ECO:0000256" key="1">
    <source>
        <dbReference type="ARBA" id="ARBA00004672"/>
    </source>
</evidence>
<dbReference type="GO" id="GO:0005524">
    <property type="term" value="F:ATP binding"/>
    <property type="evidence" value="ECO:0007669"/>
    <property type="project" value="UniProtKB-KW"/>
</dbReference>
<dbReference type="GO" id="GO:0004639">
    <property type="term" value="F:phosphoribosylaminoimidazolesuccinocarboxamide synthase activity"/>
    <property type="evidence" value="ECO:0007669"/>
    <property type="project" value="UniProtKB-UniRule"/>
</dbReference>
<dbReference type="HAMAP" id="MF_00137">
    <property type="entry name" value="SAICAR_synth"/>
    <property type="match status" value="1"/>
</dbReference>
<protein>
    <recommendedName>
        <fullName evidence="6">Phosphoribosylaminoimidazole-succinocarboxamide synthase</fullName>
        <ecNumber evidence="6">6.3.2.6</ecNumber>
    </recommendedName>
    <alternativeName>
        <fullName evidence="6">SAICAR synthetase</fullName>
    </alternativeName>
</protein>
<dbReference type="OrthoDB" id="10775at2157"/>
<dbReference type="InterPro" id="IPR001636">
    <property type="entry name" value="SAICAR_synth"/>
</dbReference>
<dbReference type="GO" id="GO:0005737">
    <property type="term" value="C:cytoplasm"/>
    <property type="evidence" value="ECO:0007669"/>
    <property type="project" value="TreeGrafter"/>
</dbReference>
<dbReference type="Pfam" id="PF01259">
    <property type="entry name" value="SAICAR_synt"/>
    <property type="match status" value="1"/>
</dbReference>
<dbReference type="PANTHER" id="PTHR43700:SF1">
    <property type="entry name" value="PHOSPHORIBOSYLAMINOIMIDAZOLE-SUCCINOCARBOXAMIDE SYNTHASE"/>
    <property type="match status" value="1"/>
</dbReference>
<evidence type="ECO:0000259" key="7">
    <source>
        <dbReference type="Pfam" id="PF01259"/>
    </source>
</evidence>
<comment type="pathway">
    <text evidence="1 6">Purine metabolism; IMP biosynthesis via de novo pathway; 5-amino-1-(5-phospho-D-ribosyl)imidazole-4-carboxamide from 5-amino-1-(5-phospho-D-ribosyl)imidazole-4-carboxylate: step 1/2.</text>
</comment>
<keyword evidence="2 6" id="KW-0436">Ligase</keyword>
<accession>A0A0F7IEV5</accession>
<evidence type="ECO:0000256" key="5">
    <source>
        <dbReference type="ARBA" id="ARBA00022840"/>
    </source>
</evidence>
<gene>
    <name evidence="6" type="primary">purC</name>
    <name evidence="8" type="ORF">GAH_01778</name>
</gene>
<dbReference type="PANTHER" id="PTHR43700">
    <property type="entry name" value="PHOSPHORIBOSYLAMINOIMIDAZOLE-SUCCINOCARBOXAMIDE SYNTHASE"/>
    <property type="match status" value="1"/>
</dbReference>
<dbReference type="PATRIC" id="fig|113653.22.peg.1748"/>
<keyword evidence="3 6" id="KW-0547">Nucleotide-binding</keyword>
<dbReference type="NCBIfam" id="TIGR00081">
    <property type="entry name" value="purC"/>
    <property type="match status" value="1"/>
</dbReference>
<feature type="domain" description="SAICAR synthetase/ADE2 N-terminal" evidence="7">
    <location>
        <begin position="21"/>
        <end position="271"/>
    </location>
</feature>
<dbReference type="InParanoid" id="A0A0F7IEV5"/>
<dbReference type="GeneID" id="24804345"/>
<keyword evidence="9" id="KW-1185">Reference proteome</keyword>
<proteinExistence type="inferred from homology"/>